<accession>A0A419I5G1</accession>
<proteinExistence type="inferred from homology"/>
<evidence type="ECO:0000259" key="3">
    <source>
        <dbReference type="Pfam" id="PF01425"/>
    </source>
</evidence>
<dbReference type="InterPro" id="IPR023631">
    <property type="entry name" value="Amidase_dom"/>
</dbReference>
<sequence length="455" mass="48255">MNSVDLAWLDATELARLVATGEVTAVEVVQAHLDRIETAGERTNAFVTVLGEQALAEARDPRPGPLSGVPFTIKDLFDTAGVRTSRGSALFSDHVPEQDAVAVARLRAAGGIPLGKTNLPELAIWTETDSLVTGRTRNPYDPDRTPGGSSGGESAAIASGMSPLGLGSDLVVSLRGPAHFTGIATLKPTHGRVPCTGHFSETLRRWWHVGPMARTVRDLRLALSLLEGPDGVDPYAVAVPAARPSGRPRIGWTTDAFGPIDPEVAGTVSAAAAALADLGFDVEQVELPWLAKQDWTLLAAPLLLAEIQPYLRKLAHGRDAELHPSTALTLAMPEPTLADYVATEQAVEQLRSSFAGWLETYDVLLCPVVPFPAQPHARPSHLVDGIEVSSVSVARATAPFNVTGMPALALPFGKTETGLPIGVQLAGRWWADGDLLDVAARLETVSPVRGRRPEF</sequence>
<organism evidence="4 5">
    <name type="scientific">Amycolatopsis panacis</name>
    <dbReference type="NCBI Taxonomy" id="2340917"/>
    <lineage>
        <taxon>Bacteria</taxon>
        <taxon>Bacillati</taxon>
        <taxon>Actinomycetota</taxon>
        <taxon>Actinomycetes</taxon>
        <taxon>Pseudonocardiales</taxon>
        <taxon>Pseudonocardiaceae</taxon>
        <taxon>Amycolatopsis</taxon>
    </lineage>
</organism>
<reference evidence="4 5" key="1">
    <citation type="submission" date="2018-09" db="EMBL/GenBank/DDBJ databases">
        <title>YIM PH 21725 draft genome.</title>
        <authorList>
            <person name="Miao C."/>
        </authorList>
    </citation>
    <scope>NUCLEOTIDE SEQUENCE [LARGE SCALE GENOMIC DNA]</scope>
    <source>
        <strain evidence="5">YIM PH21725</strain>
    </source>
</reference>
<dbReference type="PANTHER" id="PTHR11895:SF7">
    <property type="entry name" value="GLUTAMYL-TRNA(GLN) AMIDOTRANSFERASE SUBUNIT A, MITOCHONDRIAL"/>
    <property type="match status" value="1"/>
</dbReference>
<dbReference type="OrthoDB" id="182039at2"/>
<dbReference type="EMBL" id="QZFV01000075">
    <property type="protein sequence ID" value="RJQ86014.1"/>
    <property type="molecule type" value="Genomic_DNA"/>
</dbReference>
<keyword evidence="5" id="KW-1185">Reference proteome</keyword>
<dbReference type="Pfam" id="PF01425">
    <property type="entry name" value="Amidase"/>
    <property type="match status" value="1"/>
</dbReference>
<name>A0A419I5G1_9PSEU</name>
<dbReference type="AlphaFoldDB" id="A0A419I5G1"/>
<dbReference type="Gene3D" id="3.90.1300.10">
    <property type="entry name" value="Amidase signature (AS) domain"/>
    <property type="match status" value="1"/>
</dbReference>
<dbReference type="RefSeq" id="WP_120023539.1">
    <property type="nucleotide sequence ID" value="NZ_QZFV01000075.1"/>
</dbReference>
<comment type="similarity">
    <text evidence="1">Belongs to the amidase family.</text>
</comment>
<feature type="domain" description="Amidase" evidence="3">
    <location>
        <begin position="27"/>
        <end position="436"/>
    </location>
</feature>
<dbReference type="SUPFAM" id="SSF75304">
    <property type="entry name" value="Amidase signature (AS) enzymes"/>
    <property type="match status" value="1"/>
</dbReference>
<evidence type="ECO:0000313" key="5">
    <source>
        <dbReference type="Proteomes" id="UP000285112"/>
    </source>
</evidence>
<gene>
    <name evidence="4" type="ORF">D5S19_12605</name>
</gene>
<feature type="region of interest" description="Disordered" evidence="2">
    <location>
        <begin position="133"/>
        <end position="155"/>
    </location>
</feature>
<evidence type="ECO:0000313" key="4">
    <source>
        <dbReference type="EMBL" id="RJQ86014.1"/>
    </source>
</evidence>
<dbReference type="GO" id="GO:0003824">
    <property type="term" value="F:catalytic activity"/>
    <property type="evidence" value="ECO:0007669"/>
    <property type="project" value="InterPro"/>
</dbReference>
<protein>
    <submittedName>
        <fullName evidence="4">Amidase</fullName>
    </submittedName>
</protein>
<dbReference type="InterPro" id="IPR000120">
    <property type="entry name" value="Amidase"/>
</dbReference>
<dbReference type="PANTHER" id="PTHR11895">
    <property type="entry name" value="TRANSAMIDASE"/>
    <property type="match status" value="1"/>
</dbReference>
<dbReference type="Proteomes" id="UP000285112">
    <property type="component" value="Unassembled WGS sequence"/>
</dbReference>
<dbReference type="InterPro" id="IPR036928">
    <property type="entry name" value="AS_sf"/>
</dbReference>
<evidence type="ECO:0000256" key="1">
    <source>
        <dbReference type="ARBA" id="ARBA00009199"/>
    </source>
</evidence>
<comment type="caution">
    <text evidence="4">The sequence shown here is derived from an EMBL/GenBank/DDBJ whole genome shotgun (WGS) entry which is preliminary data.</text>
</comment>
<evidence type="ECO:0000256" key="2">
    <source>
        <dbReference type="SAM" id="MobiDB-lite"/>
    </source>
</evidence>